<dbReference type="EC" id="3.1.3.2" evidence="1"/>
<dbReference type="SMART" id="SM00014">
    <property type="entry name" value="acidPPc"/>
    <property type="match status" value="1"/>
</dbReference>
<reference evidence="5" key="1">
    <citation type="submission" date="2023-07" db="EMBL/GenBank/DDBJ databases">
        <authorList>
            <person name="Kim M."/>
        </authorList>
    </citation>
    <scope>NUCLEOTIDE SEQUENCE</scope>
    <source>
        <strain evidence="5">BIUV-7</strain>
    </source>
</reference>
<dbReference type="InterPro" id="IPR000326">
    <property type="entry name" value="PAP2/HPO"/>
</dbReference>
<name>A0ABT8YBE1_9SPHN</name>
<dbReference type="InterPro" id="IPR001011">
    <property type="entry name" value="Acid_Pase_classA_bac"/>
</dbReference>
<dbReference type="PRINTS" id="PR00483">
    <property type="entry name" value="BACPHPHTASE"/>
</dbReference>
<dbReference type="Gene3D" id="1.20.144.10">
    <property type="entry name" value="Phosphatidic acid phosphatase type 2/haloperoxidase"/>
    <property type="match status" value="1"/>
</dbReference>
<gene>
    <name evidence="5" type="ORF">Q4F19_11255</name>
</gene>
<keyword evidence="3" id="KW-0732">Signal</keyword>
<comment type="catalytic activity">
    <reaction evidence="1">
        <text>a phosphate monoester + H2O = an alcohol + phosphate</text>
        <dbReference type="Rhea" id="RHEA:15017"/>
        <dbReference type="ChEBI" id="CHEBI:15377"/>
        <dbReference type="ChEBI" id="CHEBI:30879"/>
        <dbReference type="ChEBI" id="CHEBI:43474"/>
        <dbReference type="ChEBI" id="CHEBI:67140"/>
        <dbReference type="EC" id="3.1.3.2"/>
    </reaction>
</comment>
<dbReference type="SUPFAM" id="SSF48317">
    <property type="entry name" value="Acid phosphatase/Vanadium-dependent haloperoxidase"/>
    <property type="match status" value="1"/>
</dbReference>
<sequence length="261" mass="28100">MKRAAFLAGAVVALAGARAANPPRPYLADVPKAELIRILPPPPARGSAEDVADRRIFRETRTLAGGARWRLATRDVTDDRFTTFACAMGMTLDRQTAPALARMFDRMGGVDLVGSVKSAYQRRRPYLDAPGPICEPRTAHLAANGDFPSGHAATGWSTALVLAELIPERATAILRRGRIYGESRFLCGSHSRSAVEAGYMSGATMVALLHASPDFGTDMLAARRELESLRSRAQAPGAARCGPEEGEALPWTAPRRGNKHR</sequence>
<feature type="region of interest" description="Disordered" evidence="2">
    <location>
        <begin position="231"/>
        <end position="261"/>
    </location>
</feature>
<evidence type="ECO:0000256" key="2">
    <source>
        <dbReference type="SAM" id="MobiDB-lite"/>
    </source>
</evidence>
<keyword evidence="6" id="KW-1185">Reference proteome</keyword>
<evidence type="ECO:0000313" key="5">
    <source>
        <dbReference type="EMBL" id="MDO6414960.1"/>
    </source>
</evidence>
<dbReference type="PIRSF" id="PIRSF000897">
    <property type="entry name" value="Acid_Ptase_ClsA"/>
    <property type="match status" value="1"/>
</dbReference>
<evidence type="ECO:0000313" key="6">
    <source>
        <dbReference type="Proteomes" id="UP001169764"/>
    </source>
</evidence>
<dbReference type="RefSeq" id="WP_303542595.1">
    <property type="nucleotide sequence ID" value="NZ_JAUOTP010000004.1"/>
</dbReference>
<dbReference type="Pfam" id="PF01569">
    <property type="entry name" value="PAP2"/>
    <property type="match status" value="1"/>
</dbReference>
<comment type="caution">
    <text evidence="5">The sequence shown here is derived from an EMBL/GenBank/DDBJ whole genome shotgun (WGS) entry which is preliminary data.</text>
</comment>
<organism evidence="5 6">
    <name type="scientific">Sphingomonas natans</name>
    <dbReference type="NCBI Taxonomy" id="3063330"/>
    <lineage>
        <taxon>Bacteria</taxon>
        <taxon>Pseudomonadati</taxon>
        <taxon>Pseudomonadota</taxon>
        <taxon>Alphaproteobacteria</taxon>
        <taxon>Sphingomonadales</taxon>
        <taxon>Sphingomonadaceae</taxon>
        <taxon>Sphingomonas</taxon>
    </lineage>
</organism>
<feature type="signal peptide" evidence="3">
    <location>
        <begin position="1"/>
        <end position="19"/>
    </location>
</feature>
<feature type="chain" id="PRO_5046116485" description="Acid phosphatase" evidence="3">
    <location>
        <begin position="20"/>
        <end position="261"/>
    </location>
</feature>
<evidence type="ECO:0000256" key="3">
    <source>
        <dbReference type="SAM" id="SignalP"/>
    </source>
</evidence>
<comment type="similarity">
    <text evidence="1">Belongs to the class A bacterial acid phosphatase family.</text>
</comment>
<dbReference type="EMBL" id="JAUOTP010000004">
    <property type="protein sequence ID" value="MDO6414960.1"/>
    <property type="molecule type" value="Genomic_DNA"/>
</dbReference>
<protein>
    <recommendedName>
        <fullName evidence="1">Acid phosphatase</fullName>
        <ecNumber evidence="1">3.1.3.2</ecNumber>
    </recommendedName>
</protein>
<accession>A0ABT8YBE1</accession>
<keyword evidence="1" id="KW-0378">Hydrolase</keyword>
<evidence type="ECO:0000259" key="4">
    <source>
        <dbReference type="SMART" id="SM00014"/>
    </source>
</evidence>
<evidence type="ECO:0000256" key="1">
    <source>
        <dbReference type="PIRNR" id="PIRNR000897"/>
    </source>
</evidence>
<dbReference type="CDD" id="cd03397">
    <property type="entry name" value="PAP2_acid_phosphatase"/>
    <property type="match status" value="1"/>
</dbReference>
<feature type="domain" description="Phosphatidic acid phosphatase type 2/haloperoxidase" evidence="4">
    <location>
        <begin position="98"/>
        <end position="210"/>
    </location>
</feature>
<dbReference type="InterPro" id="IPR036938">
    <property type="entry name" value="PAP2/HPO_sf"/>
</dbReference>
<dbReference type="Proteomes" id="UP001169764">
    <property type="component" value="Unassembled WGS sequence"/>
</dbReference>
<proteinExistence type="inferred from homology"/>